<keyword evidence="1" id="KW-0472">Membrane</keyword>
<dbReference type="KEGG" id="gom:D7316_03769"/>
<dbReference type="Proteomes" id="UP000271469">
    <property type="component" value="Chromosome"/>
</dbReference>
<dbReference type="EMBL" id="CP033972">
    <property type="protein sequence ID" value="AZG47161.1"/>
    <property type="molecule type" value="Genomic_DNA"/>
</dbReference>
<protein>
    <submittedName>
        <fullName evidence="2">Uncharacterized protein</fullName>
    </submittedName>
</protein>
<gene>
    <name evidence="2" type="ORF">D7316_03769</name>
</gene>
<organism evidence="2 3">
    <name type="scientific">Gordonia insulae</name>
    <dbReference type="NCBI Taxonomy" id="2420509"/>
    <lineage>
        <taxon>Bacteria</taxon>
        <taxon>Bacillati</taxon>
        <taxon>Actinomycetota</taxon>
        <taxon>Actinomycetes</taxon>
        <taxon>Mycobacteriales</taxon>
        <taxon>Gordoniaceae</taxon>
        <taxon>Gordonia</taxon>
    </lineage>
</organism>
<evidence type="ECO:0000313" key="2">
    <source>
        <dbReference type="EMBL" id="AZG47161.1"/>
    </source>
</evidence>
<sequence length="130" mass="13909">MSGEWPLSIDAKRRRWAYVVDTAIPGLVFLTGCVLGVCLPLLASTITPQLPVTGAGASAHYNSSISNPPLVFWLIWALVPIIVYGVGGLMFARVKTCRWFLGAFWAGFTPVFIVTAPIVMLIDVGALGSS</sequence>
<keyword evidence="3" id="KW-1185">Reference proteome</keyword>
<feature type="transmembrane region" description="Helical" evidence="1">
    <location>
        <begin position="99"/>
        <end position="122"/>
    </location>
</feature>
<feature type="transmembrane region" description="Helical" evidence="1">
    <location>
        <begin position="70"/>
        <end position="92"/>
    </location>
</feature>
<evidence type="ECO:0000313" key="3">
    <source>
        <dbReference type="Proteomes" id="UP000271469"/>
    </source>
</evidence>
<evidence type="ECO:0000256" key="1">
    <source>
        <dbReference type="SAM" id="Phobius"/>
    </source>
</evidence>
<feature type="transmembrane region" description="Helical" evidence="1">
    <location>
        <begin position="16"/>
        <end position="43"/>
    </location>
</feature>
<dbReference type="AlphaFoldDB" id="A0A3G8JPZ4"/>
<reference evidence="2 3" key="1">
    <citation type="submission" date="2018-11" db="EMBL/GenBank/DDBJ databases">
        <title>Gordonia insulae sp. nov., isolated from an island soil.</title>
        <authorList>
            <person name="Kim Y.S."/>
            <person name="Kim S.B."/>
        </authorList>
    </citation>
    <scope>NUCLEOTIDE SEQUENCE [LARGE SCALE GENOMIC DNA]</scope>
    <source>
        <strain evidence="2 3">MMS17-SY073</strain>
    </source>
</reference>
<proteinExistence type="predicted"/>
<name>A0A3G8JPZ4_9ACTN</name>
<keyword evidence="1" id="KW-1133">Transmembrane helix</keyword>
<keyword evidence="1" id="KW-0812">Transmembrane</keyword>
<accession>A0A3G8JPZ4</accession>